<gene>
    <name evidence="2" type="ORF">DAERI_070037</name>
</gene>
<evidence type="ECO:0000313" key="2">
    <source>
        <dbReference type="EMBL" id="GBF06039.1"/>
    </source>
</evidence>
<keyword evidence="2" id="KW-0378">Hydrolase</keyword>
<organism evidence="2 3">
    <name type="scientific">Deinococcus aerius</name>
    <dbReference type="NCBI Taxonomy" id="200253"/>
    <lineage>
        <taxon>Bacteria</taxon>
        <taxon>Thermotogati</taxon>
        <taxon>Deinococcota</taxon>
        <taxon>Deinococci</taxon>
        <taxon>Deinococcales</taxon>
        <taxon>Deinococcaceae</taxon>
        <taxon>Deinococcus</taxon>
    </lineage>
</organism>
<dbReference type="GO" id="GO:0005975">
    <property type="term" value="P:carbohydrate metabolic process"/>
    <property type="evidence" value="ECO:0007669"/>
    <property type="project" value="InterPro"/>
</dbReference>
<dbReference type="AlphaFoldDB" id="A0A2I9CVQ2"/>
<reference evidence="3" key="1">
    <citation type="submission" date="2018-01" db="EMBL/GenBank/DDBJ databases">
        <title>Draft Genome Sequence of the Radioresistant Bacterium Deinococcus aerius TR0125, Isolated from the Higher Atmosphere above Japan.</title>
        <authorList>
            <person name="Satoh K."/>
            <person name="Arai H."/>
            <person name="Sanzen T."/>
            <person name="Kawaguchi Y."/>
            <person name="Hayashi H."/>
            <person name="Yokobori S."/>
            <person name="Yamagishi A."/>
            <person name="Oono Y."/>
            <person name="Narumi I."/>
        </authorList>
    </citation>
    <scope>NUCLEOTIDE SEQUENCE [LARGE SCALE GENOMIC DNA]</scope>
    <source>
        <strain evidence="3">TR0125</strain>
    </source>
</reference>
<proteinExistence type="predicted"/>
<dbReference type="PANTHER" id="PTHR12631:SF10">
    <property type="entry name" value="BETA-XYLOSIDASE-LIKE PROTEIN-RELATED"/>
    <property type="match status" value="1"/>
</dbReference>
<dbReference type="PANTHER" id="PTHR12631">
    <property type="entry name" value="ALPHA-L-IDURONIDASE"/>
    <property type="match status" value="1"/>
</dbReference>
<dbReference type="GO" id="GO:0004553">
    <property type="term" value="F:hydrolase activity, hydrolyzing O-glycosyl compounds"/>
    <property type="evidence" value="ECO:0007669"/>
    <property type="project" value="InterPro"/>
</dbReference>
<dbReference type="Proteomes" id="UP000236569">
    <property type="component" value="Unassembled WGS sequence"/>
</dbReference>
<accession>A0A2I9CVQ2</accession>
<keyword evidence="3" id="KW-1185">Reference proteome</keyword>
<dbReference type="RefSeq" id="WP_103129451.1">
    <property type="nucleotide sequence ID" value="NZ_BFAG01000007.1"/>
</dbReference>
<evidence type="ECO:0000313" key="3">
    <source>
        <dbReference type="Proteomes" id="UP000236569"/>
    </source>
</evidence>
<dbReference type="InterPro" id="IPR051923">
    <property type="entry name" value="Glycosyl_Hydrolase_39"/>
</dbReference>
<dbReference type="SUPFAM" id="SSF51445">
    <property type="entry name" value="(Trans)glycosidases"/>
    <property type="match status" value="1"/>
</dbReference>
<protein>
    <submittedName>
        <fullName evidence="2">Glycoside hydrolase, family 1</fullName>
    </submittedName>
</protein>
<feature type="region of interest" description="Disordered" evidence="1">
    <location>
        <begin position="417"/>
        <end position="438"/>
    </location>
</feature>
<comment type="caution">
    <text evidence="2">The sequence shown here is derived from an EMBL/GenBank/DDBJ whole genome shotgun (WGS) entry which is preliminary data.</text>
</comment>
<dbReference type="Gene3D" id="3.20.20.80">
    <property type="entry name" value="Glycosidases"/>
    <property type="match status" value="1"/>
</dbReference>
<dbReference type="InterPro" id="IPR017853">
    <property type="entry name" value="GH"/>
</dbReference>
<dbReference type="EMBL" id="BFAG01000007">
    <property type="protein sequence ID" value="GBF06039.1"/>
    <property type="molecule type" value="Genomic_DNA"/>
</dbReference>
<sequence>MIYFMFATGIENSYPTIQGGRVRMDEMEKCRHYDLWRKDFDLVRELGIEYLRYGPPLHNTWLGPDRYDWGFADETYAELRRRDITPITDLCHFGVPDWIGNFQNPDFPGQFARYARAFALRYPWVQLYTPINEMYITALFSAKYGWWNEQMTTDTAFVTALKHIVKANVLAMRAILAVRADAIFIQSESSEYFHAENPAAIRPAEILNAVRFLSLDLNYGHQVSSEMYEYLLDHGMTRAEYHFFLNETRKHHCIMGNDYYVTNEHLVHPDGRTEASGEIFGYSVITTQYYNRYGLPIMHTETNFNQGPGGDEAVRWLRKEWANVLRVRNDGLPIVGFTWYSLTDQVDWDSALRENNGHVNPLGLYDLDRNIRPVGAAYKELIAQWRDVLPTQSVVLSLPIFPPSQQQEPVLRRVENNARERENRYRAAPSDPASSKGT</sequence>
<name>A0A2I9CVQ2_9DEIO</name>
<evidence type="ECO:0000256" key="1">
    <source>
        <dbReference type="SAM" id="MobiDB-lite"/>
    </source>
</evidence>